<proteinExistence type="predicted"/>
<evidence type="ECO:0000259" key="1">
    <source>
        <dbReference type="Pfam" id="PF08768"/>
    </source>
</evidence>
<dbReference type="AlphaFoldDB" id="A0A2N9JD58"/>
<dbReference type="InterPro" id="IPR014878">
    <property type="entry name" value="THAP4-like_heme-bd"/>
</dbReference>
<evidence type="ECO:0000313" key="2">
    <source>
        <dbReference type="EMBL" id="SPD85490.1"/>
    </source>
</evidence>
<dbReference type="CDD" id="cd07828">
    <property type="entry name" value="lipocalin_heme-bd-THAP4-like"/>
    <property type="match status" value="1"/>
</dbReference>
<dbReference type="KEGG" id="mgg:MPLG2_0454"/>
<accession>A0A2N9JD58</accession>
<organism evidence="2 3">
    <name type="scientific">Micropruina glycogenica</name>
    <dbReference type="NCBI Taxonomy" id="75385"/>
    <lineage>
        <taxon>Bacteria</taxon>
        <taxon>Bacillati</taxon>
        <taxon>Actinomycetota</taxon>
        <taxon>Actinomycetes</taxon>
        <taxon>Propionibacteriales</taxon>
        <taxon>Nocardioidaceae</taxon>
        <taxon>Micropruina</taxon>
    </lineage>
</organism>
<dbReference type="Pfam" id="PF08768">
    <property type="entry name" value="THAP4_heme-bd"/>
    <property type="match status" value="1"/>
</dbReference>
<dbReference type="SUPFAM" id="SSF50814">
    <property type="entry name" value="Lipocalins"/>
    <property type="match status" value="1"/>
</dbReference>
<name>A0A2N9JD58_9ACTN</name>
<sequence length="173" mass="19098">MLGPRVGPQWLCHSVNMTNDSQLRRLVGTWRGEGLGCYPTIADFGYTDEITFTDTGRPFLHFVQRTSIDGQPRHTETGYWRMPNPDAVEVVIALPSGQAERGSGTCRTDDDGALVVHTDASVQNTPTAKRVDRVVRSVRVEGDRMHYEVFMEAVGQGLALHLSSELTRQPSGA</sequence>
<dbReference type="Proteomes" id="UP000238164">
    <property type="component" value="Chromosome 1"/>
</dbReference>
<dbReference type="Gene3D" id="2.40.128.20">
    <property type="match status" value="1"/>
</dbReference>
<dbReference type="EMBL" id="LT985188">
    <property type="protein sequence ID" value="SPD85490.1"/>
    <property type="molecule type" value="Genomic_DNA"/>
</dbReference>
<dbReference type="PANTHER" id="PTHR15854:SF4">
    <property type="entry name" value="PEROXYNITRITE ISOMERASE THAP4"/>
    <property type="match status" value="1"/>
</dbReference>
<reference evidence="2 3" key="1">
    <citation type="submission" date="2018-02" db="EMBL/GenBank/DDBJ databases">
        <authorList>
            <person name="Cohen D.B."/>
            <person name="Kent A.D."/>
        </authorList>
    </citation>
    <scope>NUCLEOTIDE SEQUENCE [LARGE SCALE GENOMIC DNA]</scope>
    <source>
        <strain evidence="2">1</strain>
    </source>
</reference>
<dbReference type="InterPro" id="IPR045165">
    <property type="entry name" value="Nitrobindin"/>
</dbReference>
<dbReference type="PANTHER" id="PTHR15854">
    <property type="entry name" value="THAP4 PROTEIN"/>
    <property type="match status" value="1"/>
</dbReference>
<dbReference type="InterPro" id="IPR012674">
    <property type="entry name" value="Calycin"/>
</dbReference>
<evidence type="ECO:0000313" key="3">
    <source>
        <dbReference type="Proteomes" id="UP000238164"/>
    </source>
</evidence>
<gene>
    <name evidence="2" type="ORF">MPLG2_0454</name>
</gene>
<keyword evidence="3" id="KW-1185">Reference proteome</keyword>
<feature type="domain" description="THAP4-like heme-binding" evidence="1">
    <location>
        <begin position="22"/>
        <end position="168"/>
    </location>
</feature>
<protein>
    <recommendedName>
        <fullName evidence="1">THAP4-like heme-binding domain-containing protein</fullName>
    </recommendedName>
</protein>